<evidence type="ECO:0000313" key="9">
    <source>
        <dbReference type="EMBL" id="AOR80418.1"/>
    </source>
</evidence>
<dbReference type="CDD" id="cd00680">
    <property type="entry name" value="RHO_alpha_C"/>
    <property type="match status" value="1"/>
</dbReference>
<evidence type="ECO:0000256" key="2">
    <source>
        <dbReference type="ARBA" id="ARBA00022714"/>
    </source>
</evidence>
<dbReference type="AlphaFoldDB" id="A0A1D8AE64"/>
<dbReference type="CDD" id="cd03469">
    <property type="entry name" value="Rieske_RO_Alpha_N"/>
    <property type="match status" value="1"/>
</dbReference>
<keyword evidence="10" id="KW-1185">Reference proteome</keyword>
<keyword evidence="3" id="KW-0479">Metal-binding</keyword>
<dbReference type="InterPro" id="IPR015879">
    <property type="entry name" value="Ring_hydroxy_dOase_asu_C_dom"/>
</dbReference>
<keyword evidence="2" id="KW-0001">2Fe-2S</keyword>
<dbReference type="InterPro" id="IPR015881">
    <property type="entry name" value="ARHD_Rieske_2Fe_2S"/>
</dbReference>
<accession>A0A1D8AE64</accession>
<dbReference type="PROSITE" id="PS00570">
    <property type="entry name" value="RING_HYDROXYL_ALPHA"/>
    <property type="match status" value="1"/>
</dbReference>
<dbReference type="Pfam" id="PF00848">
    <property type="entry name" value="Ring_hydroxyl_A"/>
    <property type="match status" value="1"/>
</dbReference>
<feature type="domain" description="Rieske" evidence="8">
    <location>
        <begin position="55"/>
        <end position="163"/>
    </location>
</feature>
<dbReference type="InterPro" id="IPR017941">
    <property type="entry name" value="Rieske_2Fe-2S"/>
</dbReference>
<dbReference type="Pfam" id="PF00355">
    <property type="entry name" value="Rieske"/>
    <property type="match status" value="1"/>
</dbReference>
<dbReference type="GO" id="GO:0005506">
    <property type="term" value="F:iron ion binding"/>
    <property type="evidence" value="ECO:0007669"/>
    <property type="project" value="InterPro"/>
</dbReference>
<dbReference type="Gene3D" id="3.90.380.10">
    <property type="entry name" value="Naphthalene 1,2-dioxygenase Alpha Subunit, Chain A, domain 1"/>
    <property type="match status" value="2"/>
</dbReference>
<dbReference type="EMBL" id="CP017077">
    <property type="protein sequence ID" value="AOR80418.1"/>
    <property type="molecule type" value="Genomic_DNA"/>
</dbReference>
<organism evidence="9 10">
    <name type="scientific">Novosphingobium resinovorum</name>
    <dbReference type="NCBI Taxonomy" id="158500"/>
    <lineage>
        <taxon>Bacteria</taxon>
        <taxon>Pseudomonadati</taxon>
        <taxon>Pseudomonadota</taxon>
        <taxon>Alphaproteobacteria</taxon>
        <taxon>Sphingomonadales</taxon>
        <taxon>Sphingomonadaceae</taxon>
        <taxon>Novosphingobium</taxon>
    </lineage>
</organism>
<dbReference type="PROSITE" id="PS51296">
    <property type="entry name" value="RIESKE"/>
    <property type="match status" value="1"/>
</dbReference>
<dbReference type="PANTHER" id="PTHR43756">
    <property type="entry name" value="CHOLINE MONOOXYGENASE, CHLOROPLASTIC"/>
    <property type="match status" value="1"/>
</dbReference>
<keyword evidence="6" id="KW-0411">Iron-sulfur</keyword>
<dbReference type="PANTHER" id="PTHR43756:SF5">
    <property type="entry name" value="CHOLINE MONOOXYGENASE, CHLOROPLASTIC"/>
    <property type="match status" value="1"/>
</dbReference>
<dbReference type="InterPro" id="IPR001663">
    <property type="entry name" value="Rng_hydr_dOase-A"/>
</dbReference>
<proteinExistence type="predicted"/>
<name>A0A1D8AE64_9SPHN</name>
<evidence type="ECO:0000313" key="10">
    <source>
        <dbReference type="Proteomes" id="UP000094626"/>
    </source>
</evidence>
<evidence type="ECO:0000256" key="1">
    <source>
        <dbReference type="ARBA" id="ARBA00001962"/>
    </source>
</evidence>
<dbReference type="KEGG" id="nre:BES08_26475"/>
<geneLocation type="plasmid" evidence="9 10">
    <name>pSA2</name>
</geneLocation>
<dbReference type="Gene3D" id="2.102.10.10">
    <property type="entry name" value="Rieske [2Fe-2S] iron-sulphur domain"/>
    <property type="match status" value="1"/>
</dbReference>
<evidence type="ECO:0000259" key="8">
    <source>
        <dbReference type="PROSITE" id="PS51296"/>
    </source>
</evidence>
<keyword evidence="9" id="KW-0614">Plasmid</keyword>
<dbReference type="GO" id="GO:0016491">
    <property type="term" value="F:oxidoreductase activity"/>
    <property type="evidence" value="ECO:0007669"/>
    <property type="project" value="UniProtKB-KW"/>
</dbReference>
<sequence length="404" mass="45746">MREAALELLKRTMDEQLGRSDHPAEFPALPPIPAGRYTDPRFAALENDRLWTGSWLLAAIESELPQPGAYRLFENLDRSVIVSRGKDGRIRAFHNTCRHRGSPLLLEPQGRAMRFICPYHSWGYDLEGTLRSVPGQSDFPCLDKAENGLVEVRCESHRGFVFVNFDADAAPLADFLGEFVALTEGYPLERLVVKDRFLIEMDCNWKIAYHNFLEIYHVNTVHPRTLAPHLDSSSFVIALYEGGHMRFGTRKKGGDSLFETPPVQPGDIAEVFLENTIALPTFPNTFFSLDPVGFNLQCFWPAGPDRSIMEVRQLGWASDSEADKTFWSGMRTATEHILSEDMCLFANIQQSLRNGALPAVVTGYQERALYWFEEEIDRRIGPEHIPAELRVEPRISAFMAPRSA</sequence>
<dbReference type="PRINTS" id="PR00090">
    <property type="entry name" value="RNGDIOXGNASE"/>
</dbReference>
<dbReference type="OrthoDB" id="7458380at2"/>
<evidence type="ECO:0000256" key="4">
    <source>
        <dbReference type="ARBA" id="ARBA00023002"/>
    </source>
</evidence>
<keyword evidence="7" id="KW-0520">NAD</keyword>
<reference evidence="10" key="1">
    <citation type="journal article" date="2017" name="J. Biotechnol.">
        <title>Complete genome sequence of Novosphingobium resinovorum SA1, a versatile xenobiotic-degrading bacterium capable of utilizing sulfanilic acid.</title>
        <authorList>
            <person name="Hegedus B."/>
            <person name="Kos P.B."/>
            <person name="Balint B."/>
            <person name="Maroti G."/>
            <person name="Gan H.M."/>
            <person name="Perei K."/>
            <person name="Rakhely G."/>
        </authorList>
    </citation>
    <scope>NUCLEOTIDE SEQUENCE [LARGE SCALE GENOMIC DNA]</scope>
    <source>
        <strain evidence="10">SA1</strain>
    </source>
</reference>
<evidence type="ECO:0000256" key="5">
    <source>
        <dbReference type="ARBA" id="ARBA00023004"/>
    </source>
</evidence>
<dbReference type="RefSeq" id="WP_069709805.1">
    <property type="nucleotide sequence ID" value="NZ_CP017077.1"/>
</dbReference>
<comment type="cofactor">
    <cofactor evidence="1">
        <name>Fe cation</name>
        <dbReference type="ChEBI" id="CHEBI:24875"/>
    </cofactor>
</comment>
<evidence type="ECO:0000256" key="3">
    <source>
        <dbReference type="ARBA" id="ARBA00022723"/>
    </source>
</evidence>
<dbReference type="GO" id="GO:0051537">
    <property type="term" value="F:2 iron, 2 sulfur cluster binding"/>
    <property type="evidence" value="ECO:0007669"/>
    <property type="project" value="UniProtKB-KW"/>
</dbReference>
<protein>
    <submittedName>
        <fullName evidence="9">(2Fe-2S)-binding protein</fullName>
    </submittedName>
</protein>
<dbReference type="SUPFAM" id="SSF55961">
    <property type="entry name" value="Bet v1-like"/>
    <property type="match status" value="1"/>
</dbReference>
<dbReference type="SUPFAM" id="SSF50022">
    <property type="entry name" value="ISP domain"/>
    <property type="match status" value="1"/>
</dbReference>
<dbReference type="Proteomes" id="UP000094626">
    <property type="component" value="Plasmid pSA2"/>
</dbReference>
<evidence type="ECO:0000256" key="6">
    <source>
        <dbReference type="ARBA" id="ARBA00023014"/>
    </source>
</evidence>
<gene>
    <name evidence="9" type="ORF">BES08_26475</name>
</gene>
<dbReference type="InterPro" id="IPR036922">
    <property type="entry name" value="Rieske_2Fe-2S_sf"/>
</dbReference>
<keyword evidence="4" id="KW-0560">Oxidoreductase</keyword>
<keyword evidence="5" id="KW-0408">Iron</keyword>
<evidence type="ECO:0000256" key="7">
    <source>
        <dbReference type="ARBA" id="ARBA00023027"/>
    </source>
</evidence>